<dbReference type="AlphaFoldDB" id="A0A6V8QZ43"/>
<reference evidence="1 2" key="1">
    <citation type="submission" date="2020-07" db="EMBL/GenBank/DDBJ databases">
        <title>Trichoderma asperellum IC-1 whole genome shotgun sequence.</title>
        <authorList>
            <person name="Kanamasa S."/>
            <person name="Takahashi H."/>
        </authorList>
    </citation>
    <scope>NUCLEOTIDE SEQUENCE [LARGE SCALE GENOMIC DNA]</scope>
    <source>
        <strain evidence="1 2">IC-1</strain>
    </source>
</reference>
<protein>
    <submittedName>
        <fullName evidence="1">Uncharacterized protein</fullName>
    </submittedName>
</protein>
<gene>
    <name evidence="1" type="ORF">TASIC1_0009008600</name>
</gene>
<sequence length="344" mass="39197">MRKSEAINRVSALIRDFQNEISDKKDNEDNEYNEEMERTTQNYMAAICWLTSNSGTSDQPLIPRVDFEHLGLFFNGFNGPGISNKSPTNLFPYDKKLNYDYGHVLALTFQYRFDIFASTIEDRKQILRWAIEFGYLELVECLWILEKRFELQGSAFSGGPDEVFWTINASYDGSIKIDILHFLITVTAPNLTYSGSSYFCIGDEGDSGAINVDLNEQQALDAFCAAHPGWKGSYNIESSKRMLEAYRDYGNILTAAVSTPNSWHMVKLITEHGRVLNEWGYLRKKEDDATFIGPSVCAQFDTVEYITKIYPSGPNFDMDIFAALDNAGEWGRADCFDLFRETTH</sequence>
<accession>A0A6V8QZ43</accession>
<dbReference type="EMBL" id="BLZH01000009">
    <property type="protein sequence ID" value="GFP57749.1"/>
    <property type="molecule type" value="Genomic_DNA"/>
</dbReference>
<comment type="caution">
    <text evidence="1">The sequence shown here is derived from an EMBL/GenBank/DDBJ whole genome shotgun (WGS) entry which is preliminary data.</text>
</comment>
<evidence type="ECO:0000313" key="2">
    <source>
        <dbReference type="Proteomes" id="UP000517252"/>
    </source>
</evidence>
<proteinExistence type="predicted"/>
<dbReference type="OrthoDB" id="7464126at2759"/>
<evidence type="ECO:0000313" key="1">
    <source>
        <dbReference type="EMBL" id="GFP57749.1"/>
    </source>
</evidence>
<name>A0A6V8QZ43_TRIAP</name>
<organism evidence="1 2">
    <name type="scientific">Trichoderma asperellum</name>
    <name type="common">Filamentous fungus</name>
    <dbReference type="NCBI Taxonomy" id="101201"/>
    <lineage>
        <taxon>Eukaryota</taxon>
        <taxon>Fungi</taxon>
        <taxon>Dikarya</taxon>
        <taxon>Ascomycota</taxon>
        <taxon>Pezizomycotina</taxon>
        <taxon>Sordariomycetes</taxon>
        <taxon>Hypocreomycetidae</taxon>
        <taxon>Hypocreales</taxon>
        <taxon>Hypocreaceae</taxon>
        <taxon>Trichoderma</taxon>
    </lineage>
</organism>
<dbReference type="Proteomes" id="UP000517252">
    <property type="component" value="Unassembled WGS sequence"/>
</dbReference>